<evidence type="ECO:0000256" key="1">
    <source>
        <dbReference type="ARBA" id="ARBA00022490"/>
    </source>
</evidence>
<evidence type="ECO:0000256" key="6">
    <source>
        <dbReference type="ARBA" id="ARBA00023315"/>
    </source>
</evidence>
<reference evidence="8" key="1">
    <citation type="submission" date="2023-03" db="EMBL/GenBank/DDBJ databases">
        <authorList>
            <person name="Steffen K."/>
            <person name="Cardenas P."/>
        </authorList>
    </citation>
    <scope>NUCLEOTIDE SEQUENCE</scope>
</reference>
<dbReference type="AlphaFoldDB" id="A0AA35RYV1"/>
<dbReference type="InterPro" id="IPR037157">
    <property type="entry name" value="Acetyltransf_C_sf"/>
</dbReference>
<evidence type="ECO:0000256" key="4">
    <source>
        <dbReference type="ARBA" id="ARBA00022679"/>
    </source>
</evidence>
<keyword evidence="9" id="KW-1185">Reference proteome</keyword>
<evidence type="ECO:0000313" key="8">
    <source>
        <dbReference type="EMBL" id="CAI8018947.1"/>
    </source>
</evidence>
<dbReference type="GO" id="GO:0008780">
    <property type="term" value="F:acyl-[acyl-carrier-protein]-UDP-N-acetylglucosamine O-acyltransferase activity"/>
    <property type="evidence" value="ECO:0007669"/>
    <property type="project" value="InterPro"/>
</dbReference>
<organism evidence="8 9">
    <name type="scientific">Geodia barretti</name>
    <name type="common">Barrett's horny sponge</name>
    <dbReference type="NCBI Taxonomy" id="519541"/>
    <lineage>
        <taxon>Eukaryota</taxon>
        <taxon>Metazoa</taxon>
        <taxon>Porifera</taxon>
        <taxon>Demospongiae</taxon>
        <taxon>Heteroscleromorpha</taxon>
        <taxon>Tetractinellida</taxon>
        <taxon>Astrophorina</taxon>
        <taxon>Geodiidae</taxon>
        <taxon>Geodia</taxon>
    </lineage>
</organism>
<sequence length="146" mass="16104">MAYTHVAHDCRIGNHVVLSNAVNMAGHVTIEDWAIIGGIVPIHQFVCIGAHAFVGGGSRVSQDVPPYCRAAGVPPRLYGLNSVGLERRGFPAESRKYLKRAYRILFQSGLNVSQGIDRVESEVRQVPEVRHFLDFIRNSERGIILG</sequence>
<dbReference type="Gene3D" id="1.20.1180.10">
    <property type="entry name" value="Udp N-acetylglucosamine O-acyltransferase, C-terminal domain"/>
    <property type="match status" value="1"/>
</dbReference>
<dbReference type="PANTHER" id="PTHR43480">
    <property type="entry name" value="ACYL-[ACYL-CARRIER-PROTEIN]--UDP-N-ACETYLGLUCOSAMINE O-ACYLTRANSFERASE"/>
    <property type="match status" value="1"/>
</dbReference>
<keyword evidence="6" id="KW-0012">Acyltransferase</keyword>
<dbReference type="GO" id="GO:0016020">
    <property type="term" value="C:membrane"/>
    <property type="evidence" value="ECO:0007669"/>
    <property type="project" value="GOC"/>
</dbReference>
<evidence type="ECO:0000256" key="5">
    <source>
        <dbReference type="ARBA" id="ARBA00023098"/>
    </source>
</evidence>
<dbReference type="InterPro" id="IPR011004">
    <property type="entry name" value="Trimer_LpxA-like_sf"/>
</dbReference>
<keyword evidence="5" id="KW-0443">Lipid metabolism</keyword>
<proteinExistence type="predicted"/>
<evidence type="ECO:0000313" key="9">
    <source>
        <dbReference type="Proteomes" id="UP001174909"/>
    </source>
</evidence>
<accession>A0AA35RYV1</accession>
<dbReference type="SUPFAM" id="SSF51161">
    <property type="entry name" value="Trimeric LpxA-like enzymes"/>
    <property type="match status" value="1"/>
</dbReference>
<dbReference type="InterPro" id="IPR010137">
    <property type="entry name" value="Lipid_A_LpxA"/>
</dbReference>
<evidence type="ECO:0000256" key="2">
    <source>
        <dbReference type="ARBA" id="ARBA00022516"/>
    </source>
</evidence>
<dbReference type="EMBL" id="CASHTH010001714">
    <property type="protein sequence ID" value="CAI8018947.1"/>
    <property type="molecule type" value="Genomic_DNA"/>
</dbReference>
<dbReference type="InterPro" id="IPR018357">
    <property type="entry name" value="Hexapep_transf_CS"/>
</dbReference>
<dbReference type="PROSITE" id="PS00101">
    <property type="entry name" value="HEXAPEP_TRANSFERASES"/>
    <property type="match status" value="1"/>
</dbReference>
<keyword evidence="1" id="KW-0963">Cytoplasm</keyword>
<dbReference type="Gene3D" id="2.160.10.10">
    <property type="entry name" value="Hexapeptide repeat proteins"/>
    <property type="match status" value="1"/>
</dbReference>
<comment type="caution">
    <text evidence="8">The sequence shown here is derived from an EMBL/GenBank/DDBJ whole genome shotgun (WGS) entry which is preliminary data.</text>
</comment>
<keyword evidence="4" id="KW-0808">Transferase</keyword>
<evidence type="ECO:0000256" key="3">
    <source>
        <dbReference type="ARBA" id="ARBA00022556"/>
    </source>
</evidence>
<keyword evidence="2" id="KW-0444">Lipid biosynthesis</keyword>
<dbReference type="PANTHER" id="PTHR43480:SF1">
    <property type="entry name" value="ACYL-[ACYL-CARRIER-PROTEIN]--UDP-N-ACETYLGLUCOSAMINE O-ACYLTRANSFERASE, MITOCHONDRIAL-RELATED"/>
    <property type="match status" value="1"/>
</dbReference>
<evidence type="ECO:0000259" key="7">
    <source>
        <dbReference type="Pfam" id="PF13720"/>
    </source>
</evidence>
<keyword evidence="3" id="KW-0441">Lipid A biosynthesis</keyword>
<dbReference type="GO" id="GO:0009245">
    <property type="term" value="P:lipid A biosynthetic process"/>
    <property type="evidence" value="ECO:0007669"/>
    <property type="project" value="UniProtKB-KW"/>
</dbReference>
<dbReference type="Proteomes" id="UP001174909">
    <property type="component" value="Unassembled WGS sequence"/>
</dbReference>
<feature type="domain" description="UDP N-acetylglucosamine O-acyltransferase C-terminal" evidence="7">
    <location>
        <begin position="63"/>
        <end position="144"/>
    </location>
</feature>
<gene>
    <name evidence="8" type="ORF">GBAR_LOCUS11434</name>
</gene>
<dbReference type="Pfam" id="PF13720">
    <property type="entry name" value="Acetyltransf_11"/>
    <property type="match status" value="1"/>
</dbReference>
<protein>
    <submittedName>
        <fullName evidence="8">Acyl-[acyl-carrier-protein]--UDP-N-acetylglucosam ine O-acyltransferase</fullName>
    </submittedName>
</protein>
<name>A0AA35RYV1_GEOBA</name>
<dbReference type="InterPro" id="IPR029098">
    <property type="entry name" value="Acetyltransf_C"/>
</dbReference>